<sequence>MKYCVEEREHSANTVHKNAGLLKTFLAWAFNKQYTYNSSFTKFKKPPKFRTDEIALNMQQVEATYDYDLSNNKRLEKVRDLFVFGCTTGMRFGNYRRFLKTTSP</sequence>
<dbReference type="STRING" id="1118202.SAMN05443429_10237"/>
<dbReference type="AlphaFoldDB" id="A0A1M6BK55"/>
<dbReference type="InterPro" id="IPR010998">
    <property type="entry name" value="Integrase_recombinase_N"/>
</dbReference>
<evidence type="ECO:0000313" key="3">
    <source>
        <dbReference type="Proteomes" id="UP000184335"/>
    </source>
</evidence>
<organism evidence="2 3">
    <name type="scientific">Cruoricaptor ignavus</name>
    <dbReference type="NCBI Taxonomy" id="1118202"/>
    <lineage>
        <taxon>Bacteria</taxon>
        <taxon>Pseudomonadati</taxon>
        <taxon>Bacteroidota</taxon>
        <taxon>Flavobacteriia</taxon>
        <taxon>Flavobacteriales</taxon>
        <taxon>Weeksellaceae</taxon>
        <taxon>Cruoricaptor</taxon>
    </lineage>
</organism>
<keyword evidence="3" id="KW-1185">Reference proteome</keyword>
<protein>
    <recommendedName>
        <fullName evidence="4">Phage integrase SAM-like domain-containing protein</fullName>
    </recommendedName>
</protein>
<keyword evidence="1" id="KW-0238">DNA-binding</keyword>
<proteinExistence type="predicted"/>
<name>A0A1M6BK55_9FLAO</name>
<dbReference type="InterPro" id="IPR011010">
    <property type="entry name" value="DNA_brk_join_enz"/>
</dbReference>
<dbReference type="SUPFAM" id="SSF56349">
    <property type="entry name" value="DNA breaking-rejoining enzymes"/>
    <property type="match status" value="1"/>
</dbReference>
<dbReference type="Proteomes" id="UP000184335">
    <property type="component" value="Unassembled WGS sequence"/>
</dbReference>
<gene>
    <name evidence="2" type="ORF">SAMN05443429_10237</name>
</gene>
<dbReference type="EMBL" id="FQYI01000002">
    <property type="protein sequence ID" value="SHI49160.1"/>
    <property type="molecule type" value="Genomic_DNA"/>
</dbReference>
<evidence type="ECO:0008006" key="4">
    <source>
        <dbReference type="Google" id="ProtNLM"/>
    </source>
</evidence>
<accession>A0A1M6BK55</accession>
<dbReference type="GO" id="GO:0003677">
    <property type="term" value="F:DNA binding"/>
    <property type="evidence" value="ECO:0007669"/>
    <property type="project" value="UniProtKB-KW"/>
</dbReference>
<evidence type="ECO:0000313" key="2">
    <source>
        <dbReference type="EMBL" id="SHI49160.1"/>
    </source>
</evidence>
<evidence type="ECO:0000256" key="1">
    <source>
        <dbReference type="ARBA" id="ARBA00023125"/>
    </source>
</evidence>
<reference evidence="2 3" key="1">
    <citation type="submission" date="2016-11" db="EMBL/GenBank/DDBJ databases">
        <authorList>
            <person name="Jaros S."/>
            <person name="Januszkiewicz K."/>
            <person name="Wedrychowicz H."/>
        </authorList>
    </citation>
    <scope>NUCLEOTIDE SEQUENCE [LARGE SCALE GENOMIC DNA]</scope>
    <source>
        <strain evidence="2 3">DSM 25479</strain>
    </source>
</reference>
<dbReference type="Gene3D" id="1.10.150.130">
    <property type="match status" value="1"/>
</dbReference>